<dbReference type="Gene3D" id="1.10.10.10">
    <property type="entry name" value="Winged helix-like DNA-binding domain superfamily/Winged helix DNA-binding domain"/>
    <property type="match status" value="1"/>
</dbReference>
<dbReference type="EMBL" id="QUNR01000001">
    <property type="protein sequence ID" value="REH40398.1"/>
    <property type="molecule type" value="Genomic_DNA"/>
</dbReference>
<dbReference type="GO" id="GO:0003700">
    <property type="term" value="F:DNA-binding transcription factor activity"/>
    <property type="evidence" value="ECO:0007669"/>
    <property type="project" value="InterPro"/>
</dbReference>
<dbReference type="Proteomes" id="UP000256774">
    <property type="component" value="Unassembled WGS sequence"/>
</dbReference>
<dbReference type="Pfam" id="PF03466">
    <property type="entry name" value="LysR_substrate"/>
    <property type="match status" value="1"/>
</dbReference>
<reference evidence="6 7" key="1">
    <citation type="submission" date="2018-08" db="EMBL/GenBank/DDBJ databases">
        <title>Genomic Encyclopedia of Type Strains, Phase IV (KMG-IV): sequencing the most valuable type-strain genomes for metagenomic binning, comparative biology and taxonomic classification.</title>
        <authorList>
            <person name="Goeker M."/>
        </authorList>
    </citation>
    <scope>NUCLEOTIDE SEQUENCE [LARGE SCALE GENOMIC DNA]</scope>
    <source>
        <strain evidence="6 7">DSM 26022</strain>
    </source>
</reference>
<feature type="domain" description="HTH lysR-type" evidence="5">
    <location>
        <begin position="3"/>
        <end position="60"/>
    </location>
</feature>
<evidence type="ECO:0000256" key="3">
    <source>
        <dbReference type="ARBA" id="ARBA00023125"/>
    </source>
</evidence>
<sequence length="296" mass="32831">MRITLKQLDVFAAVAREGSVTRASEWLNLTQSATSMALSDLENQLGEKVFDRVGRRLQINDLGHRLLPLALEAVARVREIEDICKGDLPGSGRLRIGASLSVGNYLMPQRIGDYLQLHPEAEISLDVGNTRHVIESVRQFTCDIGFIEGFCHDPDIDVLPWVDDELVIFASPEHPLAQKPSLSAEDLGLAQWILREPGSGTREVFDNAVAGKLVGLNVRLELSHTEAIRRAVEANIGLGCASRMTLQEVHDAGRIVILDTPFLDLRRSLFVLRHKNKYTTRGLRRFLAACGVNLPE</sequence>
<gene>
    <name evidence="6" type="ORF">DFR26_0599</name>
</gene>
<proteinExistence type="inferred from homology"/>
<accession>A0A3E0H9L7</accession>
<dbReference type="InterPro" id="IPR036388">
    <property type="entry name" value="WH-like_DNA-bd_sf"/>
</dbReference>
<dbReference type="InterPro" id="IPR036390">
    <property type="entry name" value="WH_DNA-bd_sf"/>
</dbReference>
<dbReference type="CDD" id="cd08420">
    <property type="entry name" value="PBP2_CysL_like"/>
    <property type="match status" value="1"/>
</dbReference>
<name>A0A3E0H9L7_9GAMM</name>
<dbReference type="NCBIfam" id="NF008095">
    <property type="entry name" value="PRK10837.1"/>
    <property type="match status" value="1"/>
</dbReference>
<protein>
    <submittedName>
        <fullName evidence="6">DNA-binding transcriptional LysR family regulator</fullName>
    </submittedName>
</protein>
<dbReference type="OrthoDB" id="9808620at2"/>
<dbReference type="GO" id="GO:0000976">
    <property type="term" value="F:transcription cis-regulatory region binding"/>
    <property type="evidence" value="ECO:0007669"/>
    <property type="project" value="TreeGrafter"/>
</dbReference>
<evidence type="ECO:0000259" key="5">
    <source>
        <dbReference type="PROSITE" id="PS50931"/>
    </source>
</evidence>
<evidence type="ECO:0000313" key="6">
    <source>
        <dbReference type="EMBL" id="REH40398.1"/>
    </source>
</evidence>
<keyword evidence="3 6" id="KW-0238">DNA-binding</keyword>
<evidence type="ECO:0000256" key="4">
    <source>
        <dbReference type="ARBA" id="ARBA00023163"/>
    </source>
</evidence>
<dbReference type="AlphaFoldDB" id="A0A3E0H9L7"/>
<dbReference type="InterPro" id="IPR000847">
    <property type="entry name" value="LysR_HTH_N"/>
</dbReference>
<organism evidence="6 7">
    <name type="scientific">Paraperlucidibaca baekdonensis</name>
    <dbReference type="NCBI Taxonomy" id="748120"/>
    <lineage>
        <taxon>Bacteria</taxon>
        <taxon>Pseudomonadati</taxon>
        <taxon>Pseudomonadota</taxon>
        <taxon>Gammaproteobacteria</taxon>
        <taxon>Moraxellales</taxon>
        <taxon>Moraxellaceae</taxon>
        <taxon>Paraperlucidibaca</taxon>
    </lineage>
</organism>
<keyword evidence="7" id="KW-1185">Reference proteome</keyword>
<dbReference type="PANTHER" id="PTHR30126">
    <property type="entry name" value="HTH-TYPE TRANSCRIPTIONAL REGULATOR"/>
    <property type="match status" value="1"/>
</dbReference>
<evidence type="ECO:0000256" key="2">
    <source>
        <dbReference type="ARBA" id="ARBA00023015"/>
    </source>
</evidence>
<dbReference type="PANTHER" id="PTHR30126:SF94">
    <property type="entry name" value="LYSR FAMILY TRANSCRIPTIONAL REGULATOR"/>
    <property type="match status" value="1"/>
</dbReference>
<keyword evidence="4" id="KW-0804">Transcription</keyword>
<dbReference type="SUPFAM" id="SSF53850">
    <property type="entry name" value="Periplasmic binding protein-like II"/>
    <property type="match status" value="1"/>
</dbReference>
<dbReference type="InterPro" id="IPR005119">
    <property type="entry name" value="LysR_subst-bd"/>
</dbReference>
<dbReference type="PRINTS" id="PR00039">
    <property type="entry name" value="HTHLYSR"/>
</dbReference>
<dbReference type="PROSITE" id="PS50931">
    <property type="entry name" value="HTH_LYSR"/>
    <property type="match status" value="1"/>
</dbReference>
<dbReference type="RefSeq" id="WP_116207438.1">
    <property type="nucleotide sequence ID" value="NZ_QUNR01000001.1"/>
</dbReference>
<comment type="similarity">
    <text evidence="1">Belongs to the LysR transcriptional regulatory family.</text>
</comment>
<comment type="caution">
    <text evidence="6">The sequence shown here is derived from an EMBL/GenBank/DDBJ whole genome shotgun (WGS) entry which is preliminary data.</text>
</comment>
<evidence type="ECO:0000313" key="7">
    <source>
        <dbReference type="Proteomes" id="UP000256774"/>
    </source>
</evidence>
<evidence type="ECO:0000256" key="1">
    <source>
        <dbReference type="ARBA" id="ARBA00009437"/>
    </source>
</evidence>
<dbReference type="Pfam" id="PF00126">
    <property type="entry name" value="HTH_1"/>
    <property type="match status" value="1"/>
</dbReference>
<dbReference type="SUPFAM" id="SSF46785">
    <property type="entry name" value="Winged helix' DNA-binding domain"/>
    <property type="match status" value="1"/>
</dbReference>
<dbReference type="Gene3D" id="3.40.190.290">
    <property type="match status" value="1"/>
</dbReference>
<keyword evidence="2" id="KW-0805">Transcription regulation</keyword>